<dbReference type="RefSeq" id="WP_067018502.1">
    <property type="nucleotide sequence ID" value="NZ_FLOB01000009.1"/>
</dbReference>
<dbReference type="OrthoDB" id="63332at2"/>
<evidence type="ECO:0000256" key="2">
    <source>
        <dbReference type="ARBA" id="ARBA00023015"/>
    </source>
</evidence>
<dbReference type="InterPro" id="IPR023772">
    <property type="entry name" value="DNA-bd_HTH_TetR-type_CS"/>
</dbReference>
<dbReference type="PRINTS" id="PR00455">
    <property type="entry name" value="HTHTETR"/>
</dbReference>
<keyword evidence="3 5" id="KW-0238">DNA-binding</keyword>
<dbReference type="GO" id="GO:0000976">
    <property type="term" value="F:transcription cis-regulatory region binding"/>
    <property type="evidence" value="ECO:0007669"/>
    <property type="project" value="TreeGrafter"/>
</dbReference>
<evidence type="ECO:0000313" key="7">
    <source>
        <dbReference type="EMBL" id="SBS35383.1"/>
    </source>
</evidence>
<dbReference type="PROSITE" id="PS01081">
    <property type="entry name" value="HTH_TETR_1"/>
    <property type="match status" value="1"/>
</dbReference>
<dbReference type="Proteomes" id="UP000092544">
    <property type="component" value="Unassembled WGS sequence"/>
</dbReference>
<dbReference type="AlphaFoldDB" id="A0A1A8TQI0"/>
<evidence type="ECO:0000256" key="1">
    <source>
        <dbReference type="ARBA" id="ARBA00022491"/>
    </source>
</evidence>
<dbReference type="PANTHER" id="PTHR30055:SF181">
    <property type="entry name" value="BLR6905 PROTEIN"/>
    <property type="match status" value="1"/>
</dbReference>
<name>A0A1A8TQI0_9GAMM</name>
<dbReference type="InterPro" id="IPR009057">
    <property type="entry name" value="Homeodomain-like_sf"/>
</dbReference>
<dbReference type="InterPro" id="IPR039538">
    <property type="entry name" value="BetI_C"/>
</dbReference>
<dbReference type="STRING" id="1792290.MSP8886_03368"/>
<feature type="DNA-binding region" description="H-T-H motif" evidence="5">
    <location>
        <begin position="32"/>
        <end position="51"/>
    </location>
</feature>
<feature type="domain" description="HTH tetR-type" evidence="6">
    <location>
        <begin position="9"/>
        <end position="69"/>
    </location>
</feature>
<dbReference type="SUPFAM" id="SSF46689">
    <property type="entry name" value="Homeodomain-like"/>
    <property type="match status" value="1"/>
</dbReference>
<keyword evidence="2" id="KW-0805">Transcription regulation</keyword>
<evidence type="ECO:0000259" key="6">
    <source>
        <dbReference type="PROSITE" id="PS50977"/>
    </source>
</evidence>
<evidence type="ECO:0000256" key="3">
    <source>
        <dbReference type="ARBA" id="ARBA00023125"/>
    </source>
</evidence>
<accession>A0A1A8TQI0</accession>
<dbReference type="InterPro" id="IPR050109">
    <property type="entry name" value="HTH-type_TetR-like_transc_reg"/>
</dbReference>
<evidence type="ECO:0000256" key="4">
    <source>
        <dbReference type="ARBA" id="ARBA00023163"/>
    </source>
</evidence>
<dbReference type="InterPro" id="IPR001647">
    <property type="entry name" value="HTH_TetR"/>
</dbReference>
<protein>
    <submittedName>
        <fullName evidence="7">HTH-type transcriptional regulator BetI</fullName>
    </submittedName>
</protein>
<evidence type="ECO:0000313" key="8">
    <source>
        <dbReference type="Proteomes" id="UP000092544"/>
    </source>
</evidence>
<organism evidence="7 8">
    <name type="scientific">Marinomonas spartinae</name>
    <dbReference type="NCBI Taxonomy" id="1792290"/>
    <lineage>
        <taxon>Bacteria</taxon>
        <taxon>Pseudomonadati</taxon>
        <taxon>Pseudomonadota</taxon>
        <taxon>Gammaproteobacteria</taxon>
        <taxon>Oceanospirillales</taxon>
        <taxon>Oceanospirillaceae</taxon>
        <taxon>Marinomonas</taxon>
    </lineage>
</organism>
<reference evidence="7 8" key="1">
    <citation type="submission" date="2016-06" db="EMBL/GenBank/DDBJ databases">
        <authorList>
            <person name="Kjaerup R.B."/>
            <person name="Dalgaard T.S."/>
            <person name="Juul-Madsen H.R."/>
        </authorList>
    </citation>
    <scope>NUCLEOTIDE SEQUENCE [LARGE SCALE GENOMIC DNA]</scope>
    <source>
        <strain evidence="7 8">CECT 8886</strain>
    </source>
</reference>
<keyword evidence="4" id="KW-0804">Transcription</keyword>
<keyword evidence="1" id="KW-0678">Repressor</keyword>
<dbReference type="InterPro" id="IPR036271">
    <property type="entry name" value="Tet_transcr_reg_TetR-rel_C_sf"/>
</dbReference>
<dbReference type="Gene3D" id="1.10.357.10">
    <property type="entry name" value="Tetracycline Repressor, domain 2"/>
    <property type="match status" value="1"/>
</dbReference>
<dbReference type="PROSITE" id="PS50977">
    <property type="entry name" value="HTH_TETR_2"/>
    <property type="match status" value="1"/>
</dbReference>
<dbReference type="GO" id="GO:0003700">
    <property type="term" value="F:DNA-binding transcription factor activity"/>
    <property type="evidence" value="ECO:0007669"/>
    <property type="project" value="TreeGrafter"/>
</dbReference>
<evidence type="ECO:0000256" key="5">
    <source>
        <dbReference type="PROSITE-ProRule" id="PRU00335"/>
    </source>
</evidence>
<sequence>METKRRESNKRRQALIEATLECIAQEGLQAATVRKVADYAGVTNGLIRFYFSGKDELIRAAYAALLEHIYVTARVGVEDESVPAKVRLREFIRATLSPPIVAPRTVLLWANFLPLTYSDPEMATIRREAYVDTTDILAVLIADSFQQEDKVLDNKAVQGFAIQVNAIIDGLWLEGSLATDKFAKGELEQLGLHAASSVLQLELD</sequence>
<gene>
    <name evidence="7" type="primary">betI_2</name>
    <name evidence="7" type="ORF">MSP8886_03368</name>
</gene>
<proteinExistence type="predicted"/>
<dbReference type="Pfam" id="PF13977">
    <property type="entry name" value="TetR_C_6"/>
    <property type="match status" value="1"/>
</dbReference>
<dbReference type="PANTHER" id="PTHR30055">
    <property type="entry name" value="HTH-TYPE TRANSCRIPTIONAL REGULATOR RUTR"/>
    <property type="match status" value="1"/>
</dbReference>
<keyword evidence="8" id="KW-1185">Reference proteome</keyword>
<dbReference type="EMBL" id="FLOB01000009">
    <property type="protein sequence ID" value="SBS35383.1"/>
    <property type="molecule type" value="Genomic_DNA"/>
</dbReference>
<dbReference type="Pfam" id="PF00440">
    <property type="entry name" value="TetR_N"/>
    <property type="match status" value="1"/>
</dbReference>
<dbReference type="SUPFAM" id="SSF48498">
    <property type="entry name" value="Tetracyclin repressor-like, C-terminal domain"/>
    <property type="match status" value="1"/>
</dbReference>